<accession>A0A8I2YD38</accession>
<protein>
    <submittedName>
        <fullName evidence="1">Uncharacterized protein</fullName>
    </submittedName>
</protein>
<dbReference type="EMBL" id="JAGFBS010000071">
    <property type="protein sequence ID" value="KAG6369642.1"/>
    <property type="molecule type" value="Genomic_DNA"/>
</dbReference>
<name>A0A8I2YD38_9AGAM</name>
<dbReference type="Proteomes" id="UP000683000">
    <property type="component" value="Unassembled WGS sequence"/>
</dbReference>
<evidence type="ECO:0000313" key="2">
    <source>
        <dbReference type="Proteomes" id="UP000683000"/>
    </source>
</evidence>
<proteinExistence type="predicted"/>
<organism evidence="1 2">
    <name type="scientific">Boletus reticuloceps</name>
    <dbReference type="NCBI Taxonomy" id="495285"/>
    <lineage>
        <taxon>Eukaryota</taxon>
        <taxon>Fungi</taxon>
        <taxon>Dikarya</taxon>
        <taxon>Basidiomycota</taxon>
        <taxon>Agaricomycotina</taxon>
        <taxon>Agaricomycetes</taxon>
        <taxon>Agaricomycetidae</taxon>
        <taxon>Boletales</taxon>
        <taxon>Boletineae</taxon>
        <taxon>Boletaceae</taxon>
        <taxon>Boletoideae</taxon>
        <taxon>Boletus</taxon>
    </lineage>
</organism>
<keyword evidence="2" id="KW-1185">Reference proteome</keyword>
<sequence length="69" mass="7663">MQEVGHSGRNGTEAHAFFLVSDIPLSLPKDLSSSDPDLEWEMADLVFGEDCKVYASMQVLDGPMLAYHY</sequence>
<comment type="caution">
    <text evidence="1">The sequence shown here is derived from an EMBL/GenBank/DDBJ whole genome shotgun (WGS) entry which is preliminary data.</text>
</comment>
<gene>
    <name evidence="1" type="ORF">JVT61DRAFT_14137</name>
</gene>
<evidence type="ECO:0000313" key="1">
    <source>
        <dbReference type="EMBL" id="KAG6369642.1"/>
    </source>
</evidence>
<dbReference type="AlphaFoldDB" id="A0A8I2YD38"/>
<reference evidence="1" key="1">
    <citation type="submission" date="2021-03" db="EMBL/GenBank/DDBJ databases">
        <title>Evolutionary innovations through gain and loss of genes in the ectomycorrhizal Boletales.</title>
        <authorList>
            <person name="Wu G."/>
            <person name="Miyauchi S."/>
            <person name="Morin E."/>
            <person name="Yang Z.-L."/>
            <person name="Xu J."/>
            <person name="Martin F.M."/>
        </authorList>
    </citation>
    <scope>NUCLEOTIDE SEQUENCE</scope>
    <source>
        <strain evidence="1">BR01</strain>
    </source>
</reference>